<proteinExistence type="predicted"/>
<evidence type="ECO:0000256" key="5">
    <source>
        <dbReference type="ARBA" id="ARBA00023136"/>
    </source>
</evidence>
<evidence type="ECO:0000256" key="4">
    <source>
        <dbReference type="ARBA" id="ARBA00022989"/>
    </source>
</evidence>
<dbReference type="OrthoDB" id="4116375at2"/>
<dbReference type="PANTHER" id="PTHR23513:SF6">
    <property type="entry name" value="MAJOR FACILITATOR SUPERFAMILY ASSOCIATED DOMAIN-CONTAINING PROTEIN"/>
    <property type="match status" value="1"/>
</dbReference>
<keyword evidence="2" id="KW-1003">Cell membrane</keyword>
<evidence type="ECO:0000256" key="3">
    <source>
        <dbReference type="ARBA" id="ARBA00022692"/>
    </source>
</evidence>
<dbReference type="EMBL" id="SUMB01000001">
    <property type="protein sequence ID" value="TJZ59010.1"/>
    <property type="molecule type" value="Genomic_DNA"/>
</dbReference>
<feature type="transmembrane region" description="Helical" evidence="6">
    <location>
        <begin position="114"/>
        <end position="134"/>
    </location>
</feature>
<dbReference type="PANTHER" id="PTHR23513">
    <property type="entry name" value="INTEGRAL MEMBRANE EFFLUX PROTEIN-RELATED"/>
    <property type="match status" value="1"/>
</dbReference>
<comment type="subcellular location">
    <subcellularLocation>
        <location evidence="1">Cell membrane</location>
        <topology evidence="1">Multi-pass membrane protein</topology>
    </subcellularLocation>
</comment>
<name>A0A4U0NWJ2_9ACTN</name>
<dbReference type="Pfam" id="PF07690">
    <property type="entry name" value="MFS_1"/>
    <property type="match status" value="1"/>
</dbReference>
<gene>
    <name evidence="7" type="ORF">FCH28_02365</name>
</gene>
<feature type="transmembrane region" description="Helical" evidence="6">
    <location>
        <begin position="238"/>
        <end position="261"/>
    </location>
</feature>
<accession>A0A4U0NWJ2</accession>
<organism evidence="7 8">
    <name type="scientific">Streptomyces piniterrae</name>
    <dbReference type="NCBI Taxonomy" id="2571125"/>
    <lineage>
        <taxon>Bacteria</taxon>
        <taxon>Bacillati</taxon>
        <taxon>Actinomycetota</taxon>
        <taxon>Actinomycetes</taxon>
        <taxon>Kitasatosporales</taxon>
        <taxon>Streptomycetaceae</taxon>
        <taxon>Streptomyces</taxon>
    </lineage>
</organism>
<sequence>MLSSTPPKQLHPPSPSPPRRNSRLFFTLFYTLSSFAEGGQNAVLLWLTYALTSNAFLIGVMVVLSYLPAAVAGLLFKRFADRGRANVVARSTNLTLSLVSLLLAIQHFSTGDNIPLSITVIAASQIVLSFAKMFNKAALNRLVRGAFGKEDAKRLLAASQSASLIGQVIGTGLAGMALAQGWITAGLLCAALSYAASAGSLALGTKGYPGGAAASSGGAAEAPSPATRKPQAIRWNRGLVTVLLFSVPSSGALPFLSTLLVPLAKSVSPGQPSYYALLNIVTSAGGFLAGIVLSTGLVGSRRVLRWALPVATVLAPALGLLDLAYGVAVIAFLLSLVATCHVITMQVLTNQVPQDHEVGQFAIVRNVVASLAKAGFALAAGTLAGLYGITVPYAVLAASTALFTVVWLVMRPERHIATALDD</sequence>
<evidence type="ECO:0000313" key="8">
    <source>
        <dbReference type="Proteomes" id="UP000308697"/>
    </source>
</evidence>
<feature type="transmembrane region" description="Helical" evidence="6">
    <location>
        <begin position="273"/>
        <end position="296"/>
    </location>
</feature>
<keyword evidence="8" id="KW-1185">Reference proteome</keyword>
<reference evidence="7 8" key="1">
    <citation type="submission" date="2019-04" db="EMBL/GenBank/DDBJ databases">
        <title>Streptomyces piniterrae sp. nov., a heliquinomycin-producing actinomycete isolated from rhizosphere soil of Pinus yunnanensis.</title>
        <authorList>
            <person name="Zhuang X."/>
            <person name="Zhao J."/>
        </authorList>
    </citation>
    <scope>NUCLEOTIDE SEQUENCE [LARGE SCALE GENOMIC DNA]</scope>
    <source>
        <strain evidence="8">jys28</strain>
    </source>
</reference>
<feature type="transmembrane region" description="Helical" evidence="6">
    <location>
        <begin position="155"/>
        <end position="176"/>
    </location>
</feature>
<keyword evidence="5 6" id="KW-0472">Membrane</keyword>
<feature type="transmembrane region" description="Helical" evidence="6">
    <location>
        <begin position="368"/>
        <end position="387"/>
    </location>
</feature>
<evidence type="ECO:0000256" key="2">
    <source>
        <dbReference type="ARBA" id="ARBA00022475"/>
    </source>
</evidence>
<evidence type="ECO:0000313" key="7">
    <source>
        <dbReference type="EMBL" id="TJZ59010.1"/>
    </source>
</evidence>
<dbReference type="InterPro" id="IPR011701">
    <property type="entry name" value="MFS"/>
</dbReference>
<evidence type="ECO:0000256" key="1">
    <source>
        <dbReference type="ARBA" id="ARBA00004651"/>
    </source>
</evidence>
<dbReference type="RefSeq" id="WP_136737962.1">
    <property type="nucleotide sequence ID" value="NZ_SUMB01000001.1"/>
</dbReference>
<protein>
    <submittedName>
        <fullName evidence="7">MFS transporter</fullName>
    </submittedName>
</protein>
<dbReference type="GO" id="GO:0005886">
    <property type="term" value="C:plasma membrane"/>
    <property type="evidence" value="ECO:0007669"/>
    <property type="project" value="UniProtKB-SubCell"/>
</dbReference>
<feature type="transmembrane region" description="Helical" evidence="6">
    <location>
        <begin position="303"/>
        <end position="321"/>
    </location>
</feature>
<dbReference type="SUPFAM" id="SSF103473">
    <property type="entry name" value="MFS general substrate transporter"/>
    <property type="match status" value="1"/>
</dbReference>
<feature type="transmembrane region" description="Helical" evidence="6">
    <location>
        <begin position="393"/>
        <end position="410"/>
    </location>
</feature>
<dbReference type="AlphaFoldDB" id="A0A4U0NWJ2"/>
<comment type="caution">
    <text evidence="7">The sequence shown here is derived from an EMBL/GenBank/DDBJ whole genome shotgun (WGS) entry which is preliminary data.</text>
</comment>
<feature type="transmembrane region" description="Helical" evidence="6">
    <location>
        <begin position="327"/>
        <end position="348"/>
    </location>
</feature>
<keyword evidence="3 6" id="KW-0812">Transmembrane</keyword>
<dbReference type="GO" id="GO:0022857">
    <property type="term" value="F:transmembrane transporter activity"/>
    <property type="evidence" value="ECO:0007669"/>
    <property type="project" value="InterPro"/>
</dbReference>
<evidence type="ECO:0000256" key="6">
    <source>
        <dbReference type="SAM" id="Phobius"/>
    </source>
</evidence>
<dbReference type="InterPro" id="IPR036259">
    <property type="entry name" value="MFS_trans_sf"/>
</dbReference>
<feature type="transmembrane region" description="Helical" evidence="6">
    <location>
        <begin position="55"/>
        <end position="76"/>
    </location>
</feature>
<dbReference type="Gene3D" id="1.20.1250.20">
    <property type="entry name" value="MFS general substrate transporter like domains"/>
    <property type="match status" value="1"/>
</dbReference>
<dbReference type="Proteomes" id="UP000308697">
    <property type="component" value="Unassembled WGS sequence"/>
</dbReference>
<feature type="transmembrane region" description="Helical" evidence="6">
    <location>
        <begin position="182"/>
        <end position="203"/>
    </location>
</feature>
<feature type="transmembrane region" description="Helical" evidence="6">
    <location>
        <begin position="88"/>
        <end position="108"/>
    </location>
</feature>
<keyword evidence="4 6" id="KW-1133">Transmembrane helix</keyword>